<dbReference type="EMBL" id="LR899011">
    <property type="protein sequence ID" value="CAD7085970.1"/>
    <property type="molecule type" value="Genomic_DNA"/>
</dbReference>
<organism evidence="1 2">
    <name type="scientific">Hermetia illucens</name>
    <name type="common">Black soldier fly</name>
    <dbReference type="NCBI Taxonomy" id="343691"/>
    <lineage>
        <taxon>Eukaryota</taxon>
        <taxon>Metazoa</taxon>
        <taxon>Ecdysozoa</taxon>
        <taxon>Arthropoda</taxon>
        <taxon>Hexapoda</taxon>
        <taxon>Insecta</taxon>
        <taxon>Pterygota</taxon>
        <taxon>Neoptera</taxon>
        <taxon>Endopterygota</taxon>
        <taxon>Diptera</taxon>
        <taxon>Brachycera</taxon>
        <taxon>Stratiomyomorpha</taxon>
        <taxon>Stratiomyidae</taxon>
        <taxon>Hermetiinae</taxon>
        <taxon>Hermetia</taxon>
    </lineage>
</organism>
<reference evidence="1 2" key="1">
    <citation type="submission" date="2020-11" db="EMBL/GenBank/DDBJ databases">
        <authorList>
            <person name="Wallbank WR R."/>
            <person name="Pardo Diaz C."/>
            <person name="Kozak K."/>
            <person name="Martin S."/>
            <person name="Jiggins C."/>
            <person name="Moest M."/>
            <person name="Warren A I."/>
            <person name="Generalovic N T."/>
            <person name="Byers J.R.P. K."/>
            <person name="Montejo-Kovacevich G."/>
            <person name="Yen C E."/>
        </authorList>
    </citation>
    <scope>NUCLEOTIDE SEQUENCE [LARGE SCALE GENOMIC DNA]</scope>
</reference>
<gene>
    <name evidence="1" type="ORF">HERILL_LOCUS8777</name>
</gene>
<name>A0A7R8USL4_HERIL</name>
<dbReference type="Proteomes" id="UP000594454">
    <property type="component" value="Chromosome 3"/>
</dbReference>
<dbReference type="OrthoDB" id="8011128at2759"/>
<dbReference type="InParanoid" id="A0A7R8USL4"/>
<dbReference type="OMA" id="PPYRERC"/>
<proteinExistence type="predicted"/>
<evidence type="ECO:0000313" key="2">
    <source>
        <dbReference type="Proteomes" id="UP000594454"/>
    </source>
</evidence>
<sequence length="199" mass="22798">MLREEYPCCMPIDACPPPVPPSAPLTYSHKELEVMPKCEPLYPPYRERCVTVQLPPKLIMRRKTVYTKKLLQYPRIIKKETSIQVPTITETEKVVKVPVVTWALKVIKVPKVYWYPSYVPYPQIICIPRVTVEPKEICQTMLCQPKPQIIDIPPPEKFCCYETGPQTLRCAQPCPPVPPPPCPPYPPCKESVLVGFGRQ</sequence>
<evidence type="ECO:0000313" key="1">
    <source>
        <dbReference type="EMBL" id="CAD7085970.1"/>
    </source>
</evidence>
<protein>
    <submittedName>
        <fullName evidence="1">Uncharacterized protein</fullName>
    </submittedName>
</protein>
<keyword evidence="2" id="KW-1185">Reference proteome</keyword>
<dbReference type="AlphaFoldDB" id="A0A7R8USL4"/>
<dbReference type="FunCoup" id="A0A7R8USL4">
    <property type="interactions" value="4"/>
</dbReference>
<accession>A0A7R8USL4</accession>